<evidence type="ECO:0000313" key="3">
    <source>
        <dbReference type="Proteomes" id="UP000540685"/>
    </source>
</evidence>
<dbReference type="Gene3D" id="3.60.15.10">
    <property type="entry name" value="Ribonuclease Z/Hydroxyacylglutathione hydrolase-like"/>
    <property type="match status" value="1"/>
</dbReference>
<evidence type="ECO:0000259" key="1">
    <source>
        <dbReference type="Pfam" id="PF12706"/>
    </source>
</evidence>
<sequence>MHSTPDVTHLYTAPDEELVAILAAADAADIAMHCPGGARAPHLTRPASGTCEVLLLGALGCRYGMLSGGAGGHLVRTAATTVLVDPGPAALGMMLQLTEHGLFSWSELDAIAVTHLHPDHYAGLIPCLEGMVSYAATGDRKLLLANPTATERFAAFSPYHLGPGGLVDLVTLAHPATDGRGRTSVRVGDITLHAVPALHTEEAGRTRSAIGLIYESTAGHIWYTSDTNLTDALLGQVAAICPTPTMVIAHADASNIDQTPGRTEACHLETRDVPIIAAALQSPYVLIQHYDAAYSATEYRIAQAVWLQRQLDRSDLPTRVLPSASGLRLTLAVEGIIDYSIVLGSDAASAVADYLQKQARL</sequence>
<protein>
    <submittedName>
        <fullName evidence="2">Ribonuclease BN (tRNA processing enzyme)</fullName>
    </submittedName>
</protein>
<dbReference type="EMBL" id="JACHMP010000001">
    <property type="protein sequence ID" value="MBB5817280.1"/>
    <property type="molecule type" value="Genomic_DNA"/>
</dbReference>
<dbReference type="Proteomes" id="UP000540685">
    <property type="component" value="Unassembled WGS sequence"/>
</dbReference>
<keyword evidence="3" id="KW-1185">Reference proteome</keyword>
<dbReference type="RefSeq" id="WP_184854755.1">
    <property type="nucleotide sequence ID" value="NZ_JACHMP010000001.1"/>
</dbReference>
<dbReference type="SUPFAM" id="SSF56281">
    <property type="entry name" value="Metallo-hydrolase/oxidoreductase"/>
    <property type="match status" value="1"/>
</dbReference>
<reference evidence="2 3" key="1">
    <citation type="submission" date="2020-08" db="EMBL/GenBank/DDBJ databases">
        <title>Sequencing the genomes of 1000 actinobacteria strains.</title>
        <authorList>
            <person name="Klenk H.-P."/>
        </authorList>
    </citation>
    <scope>NUCLEOTIDE SEQUENCE [LARGE SCALE GENOMIC DNA]</scope>
    <source>
        <strain evidence="2 3">DSM 46887</strain>
    </source>
</reference>
<dbReference type="Pfam" id="PF12706">
    <property type="entry name" value="Lactamase_B_2"/>
    <property type="match status" value="1"/>
</dbReference>
<dbReference type="AlphaFoldDB" id="A0A7W9IB40"/>
<dbReference type="InterPro" id="IPR036866">
    <property type="entry name" value="RibonucZ/Hydroxyglut_hydro"/>
</dbReference>
<gene>
    <name evidence="2" type="ORF">F4562_000342</name>
</gene>
<proteinExistence type="predicted"/>
<dbReference type="InterPro" id="IPR001279">
    <property type="entry name" value="Metallo-B-lactamas"/>
</dbReference>
<accession>A0A7W9IB40</accession>
<name>A0A7W9IB40_9ACTN</name>
<evidence type="ECO:0000313" key="2">
    <source>
        <dbReference type="EMBL" id="MBB5817280.1"/>
    </source>
</evidence>
<organism evidence="2 3">
    <name type="scientific">Streptosporangium becharense</name>
    <dbReference type="NCBI Taxonomy" id="1816182"/>
    <lineage>
        <taxon>Bacteria</taxon>
        <taxon>Bacillati</taxon>
        <taxon>Actinomycetota</taxon>
        <taxon>Actinomycetes</taxon>
        <taxon>Streptosporangiales</taxon>
        <taxon>Streptosporangiaceae</taxon>
        <taxon>Streptosporangium</taxon>
    </lineage>
</organism>
<comment type="caution">
    <text evidence="2">The sequence shown here is derived from an EMBL/GenBank/DDBJ whole genome shotgun (WGS) entry which is preliminary data.</text>
</comment>
<feature type="domain" description="Metallo-beta-lactamase" evidence="1">
    <location>
        <begin position="80"/>
        <end position="287"/>
    </location>
</feature>